<dbReference type="InterPro" id="IPR036318">
    <property type="entry name" value="FAD-bd_PCMH-like_sf"/>
</dbReference>
<dbReference type="Gene3D" id="3.30.390.50">
    <property type="entry name" value="CO dehydrogenase flavoprotein, C-terminal domain"/>
    <property type="match status" value="1"/>
</dbReference>
<sequence length="284" mass="30138">MLDDLERSLTVAGTIGEALAAKRRGAAILAGGTWLMRYPRRGISMPRALVSLHRLDGFKTIDIQADTVTIGAAVTHEALGRALRGIAVLEAVATAASNSANPAIRRVATVGGNLCTPDFAAADLLPALLAVDAIVELRADHAPMRLPLACFLANRQELLADAILTGVLVPRSMIASVHMRLPLRRAGDYPVAIVSCALSSKGRINVAVGSVEDVARRWTTLEAAFSREPGGCPANAQIAATLAEECNDFVGRDGIEADGWYRRQVLPALVRRGMEALLHKEAAR</sequence>
<organism evidence="5 6">
    <name type="scientific">Agrobacterium rubi TR3 = NBRC 13261</name>
    <dbReference type="NCBI Taxonomy" id="1368415"/>
    <lineage>
        <taxon>Bacteria</taxon>
        <taxon>Pseudomonadati</taxon>
        <taxon>Pseudomonadota</taxon>
        <taxon>Alphaproteobacteria</taxon>
        <taxon>Hyphomicrobiales</taxon>
        <taxon>Rhizobiaceae</taxon>
        <taxon>Rhizobium/Agrobacterium group</taxon>
        <taxon>Agrobacterium</taxon>
    </lineage>
</organism>
<dbReference type="InterPro" id="IPR016169">
    <property type="entry name" value="FAD-bd_PCMH_sub2"/>
</dbReference>
<feature type="domain" description="FAD-binding PCMH-type" evidence="4">
    <location>
        <begin position="2"/>
        <end position="184"/>
    </location>
</feature>
<dbReference type="PROSITE" id="PS51387">
    <property type="entry name" value="FAD_PCMH"/>
    <property type="match status" value="1"/>
</dbReference>
<dbReference type="InterPro" id="IPR005107">
    <property type="entry name" value="CO_DH_flav_C"/>
</dbReference>
<dbReference type="GO" id="GO:0071949">
    <property type="term" value="F:FAD binding"/>
    <property type="evidence" value="ECO:0007669"/>
    <property type="project" value="InterPro"/>
</dbReference>
<dbReference type="InterPro" id="IPR051312">
    <property type="entry name" value="Diverse_Substr_Oxidored"/>
</dbReference>
<name>A0A081CT91_9HYPH</name>
<gene>
    <name evidence="5" type="ORF">RRU01S_07_04130</name>
</gene>
<evidence type="ECO:0000313" key="5">
    <source>
        <dbReference type="EMBL" id="GAK69887.1"/>
    </source>
</evidence>
<keyword evidence="2" id="KW-0274">FAD</keyword>
<dbReference type="PANTHER" id="PTHR42659">
    <property type="entry name" value="XANTHINE DEHYDROGENASE SUBUNIT C-RELATED"/>
    <property type="match status" value="1"/>
</dbReference>
<dbReference type="AlphaFoldDB" id="A0A081CT91"/>
<dbReference type="EMBL" id="BBJU01000007">
    <property type="protein sequence ID" value="GAK69887.1"/>
    <property type="molecule type" value="Genomic_DNA"/>
</dbReference>
<proteinExistence type="predicted"/>
<dbReference type="SMART" id="SM01092">
    <property type="entry name" value="CO_deh_flav_C"/>
    <property type="match status" value="1"/>
</dbReference>
<dbReference type="SUPFAM" id="SSF55447">
    <property type="entry name" value="CO dehydrogenase flavoprotein C-terminal domain-like"/>
    <property type="match status" value="1"/>
</dbReference>
<accession>A0A081CT91</accession>
<protein>
    <submittedName>
        <fullName evidence="5">Putative oxidoreductase</fullName>
    </submittedName>
</protein>
<dbReference type="Pfam" id="PF00941">
    <property type="entry name" value="FAD_binding_5"/>
    <property type="match status" value="1"/>
</dbReference>
<dbReference type="InterPro" id="IPR016166">
    <property type="entry name" value="FAD-bd_PCMH"/>
</dbReference>
<dbReference type="SUPFAM" id="SSF56176">
    <property type="entry name" value="FAD-binding/transporter-associated domain-like"/>
    <property type="match status" value="1"/>
</dbReference>
<dbReference type="InterPro" id="IPR002346">
    <property type="entry name" value="Mopterin_DH_FAD-bd"/>
</dbReference>
<dbReference type="Gene3D" id="3.30.465.10">
    <property type="match status" value="1"/>
</dbReference>
<evidence type="ECO:0000256" key="3">
    <source>
        <dbReference type="ARBA" id="ARBA00023002"/>
    </source>
</evidence>
<dbReference type="eggNOG" id="COG1319">
    <property type="taxonomic scope" value="Bacteria"/>
</dbReference>
<dbReference type="Proteomes" id="UP000028701">
    <property type="component" value="Unassembled WGS sequence"/>
</dbReference>
<dbReference type="InterPro" id="IPR036683">
    <property type="entry name" value="CO_DH_flav_C_dom_sf"/>
</dbReference>
<dbReference type="OrthoDB" id="7907344at2"/>
<evidence type="ECO:0000256" key="2">
    <source>
        <dbReference type="ARBA" id="ARBA00022827"/>
    </source>
</evidence>
<keyword evidence="3" id="KW-0560">Oxidoreductase</keyword>
<dbReference type="GO" id="GO:0016491">
    <property type="term" value="F:oxidoreductase activity"/>
    <property type="evidence" value="ECO:0007669"/>
    <property type="project" value="UniProtKB-KW"/>
</dbReference>
<keyword evidence="1" id="KW-0285">Flavoprotein</keyword>
<evidence type="ECO:0000256" key="1">
    <source>
        <dbReference type="ARBA" id="ARBA00022630"/>
    </source>
</evidence>
<evidence type="ECO:0000313" key="6">
    <source>
        <dbReference type="Proteomes" id="UP000028701"/>
    </source>
</evidence>
<dbReference type="RefSeq" id="WP_045229417.1">
    <property type="nucleotide sequence ID" value="NZ_BBJU01000007.1"/>
</dbReference>
<dbReference type="PANTHER" id="PTHR42659:SF2">
    <property type="entry name" value="XANTHINE DEHYDROGENASE SUBUNIT C-RELATED"/>
    <property type="match status" value="1"/>
</dbReference>
<comment type="caution">
    <text evidence="5">The sequence shown here is derived from an EMBL/GenBank/DDBJ whole genome shotgun (WGS) entry which is preliminary data.</text>
</comment>
<reference evidence="5 6" key="1">
    <citation type="submission" date="2014-08" db="EMBL/GenBank/DDBJ databases">
        <title>Whole genome shotgun sequence of Rhizobium rubi NBRC 13261.</title>
        <authorList>
            <person name="Katano-Makiyama Y."/>
            <person name="Hosoyama A."/>
            <person name="Hashimoto M."/>
            <person name="Hosoyama Y."/>
            <person name="Noguchi M."/>
            <person name="Tsuchikane K."/>
            <person name="Uohara A."/>
            <person name="Ohji S."/>
            <person name="Ichikawa N."/>
            <person name="Kimura A."/>
            <person name="Yamazoe A."/>
            <person name="Fujita N."/>
        </authorList>
    </citation>
    <scope>NUCLEOTIDE SEQUENCE [LARGE SCALE GENOMIC DNA]</scope>
    <source>
        <strain evidence="5 6">NBRC 13261</strain>
    </source>
</reference>
<evidence type="ECO:0000259" key="4">
    <source>
        <dbReference type="PROSITE" id="PS51387"/>
    </source>
</evidence>